<proteinExistence type="predicted"/>
<feature type="transmembrane region" description="Helical" evidence="1">
    <location>
        <begin position="180"/>
        <end position="199"/>
    </location>
</feature>
<keyword evidence="1" id="KW-0472">Membrane</keyword>
<dbReference type="AlphaFoldDB" id="A0A0B1Q192"/>
<dbReference type="EMBL" id="JRFJ01000007">
    <property type="protein sequence ID" value="KHJ53206.1"/>
    <property type="molecule type" value="Genomic_DNA"/>
</dbReference>
<comment type="caution">
    <text evidence="2">The sequence shown here is derived from an EMBL/GenBank/DDBJ whole genome shotgun (WGS) entry which is preliminary data.</text>
</comment>
<evidence type="ECO:0008006" key="4">
    <source>
        <dbReference type="Google" id="ProtNLM"/>
    </source>
</evidence>
<keyword evidence="1" id="KW-0812">Transmembrane</keyword>
<dbReference type="RefSeq" id="WP_039195839.1">
    <property type="nucleotide sequence ID" value="NZ_JRFJ01000007.1"/>
</dbReference>
<evidence type="ECO:0000313" key="3">
    <source>
        <dbReference type="Proteomes" id="UP000030826"/>
    </source>
</evidence>
<gene>
    <name evidence="2" type="ORF">LA66_19555</name>
</gene>
<dbReference type="STRING" id="370622.LA66_19555"/>
<organism evidence="2 3">
    <name type="scientific">Aureimonas altamirensis</name>
    <dbReference type="NCBI Taxonomy" id="370622"/>
    <lineage>
        <taxon>Bacteria</taxon>
        <taxon>Pseudomonadati</taxon>
        <taxon>Pseudomonadota</taxon>
        <taxon>Alphaproteobacteria</taxon>
        <taxon>Hyphomicrobiales</taxon>
        <taxon>Aurantimonadaceae</taxon>
        <taxon>Aureimonas</taxon>
    </lineage>
</organism>
<dbReference type="OrthoDB" id="1034332at2"/>
<protein>
    <recommendedName>
        <fullName evidence="4">CDP-diacylglycerol--glycerol-3-phosphate 3-phosphatidyltransferase</fullName>
    </recommendedName>
</protein>
<feature type="transmembrane region" description="Helical" evidence="1">
    <location>
        <begin position="36"/>
        <end position="62"/>
    </location>
</feature>
<name>A0A0B1Q192_9HYPH</name>
<dbReference type="Proteomes" id="UP000030826">
    <property type="component" value="Unassembled WGS sequence"/>
</dbReference>
<evidence type="ECO:0000256" key="1">
    <source>
        <dbReference type="SAM" id="Phobius"/>
    </source>
</evidence>
<evidence type="ECO:0000313" key="2">
    <source>
        <dbReference type="EMBL" id="KHJ53206.1"/>
    </source>
</evidence>
<feature type="transmembrane region" description="Helical" evidence="1">
    <location>
        <begin position="157"/>
        <end position="174"/>
    </location>
</feature>
<accession>A0A0B1Q192</accession>
<dbReference type="Gene3D" id="1.20.120.1760">
    <property type="match status" value="1"/>
</dbReference>
<reference evidence="2 3" key="1">
    <citation type="submission" date="2014-09" db="EMBL/GenBank/DDBJ databases">
        <title>Isolation and characterization of Aurantimonas altamirensis ON-56566 from clinical sample following a dog bite.</title>
        <authorList>
            <person name="Eshaghi A."/>
            <person name="Li A."/>
            <person name="Shahinas D."/>
            <person name="Bahn P."/>
            <person name="Kus J.V."/>
            <person name="Patel S.N."/>
        </authorList>
    </citation>
    <scope>NUCLEOTIDE SEQUENCE [LARGE SCALE GENOMIC DNA]</scope>
    <source>
        <strain evidence="2 3">ON-56566</strain>
    </source>
</reference>
<sequence>MIDDSGDRRPLASRQTAWAGSLARLLLKTPVTPNTISVAGMGFALIGGVALSLAPLHAWLFLLAASMIQLRLLCNLMDGMVAVEGGRHSPSGALYNEAPDRLEDAALLIGCGYAALMPELGYLAALGAVGTAYIRAFGASLGFGQDYRGPMAKQHRMAALTAGCVIGFFEISFAGTLYAIQIALVVILFGTAVTCIRRLHRISALLHGQPR</sequence>
<keyword evidence="1" id="KW-1133">Transmembrane helix</keyword>
<dbReference type="InterPro" id="IPR043130">
    <property type="entry name" value="CDP-OH_PTrfase_TM_dom"/>
</dbReference>